<reference evidence="1 2" key="1">
    <citation type="submission" date="2015-10" db="EMBL/GenBank/DDBJ databases">
        <title>Draft genome sequence of Novosphingobium fuchskuhlense DSM 25065 isolated from a surface water sample of the southwest basin of Lake Grosse Fuchskuhle.</title>
        <authorList>
            <person name="Ruckert C."/>
            <person name="Winkler A."/>
            <person name="Glaeser J."/>
            <person name="Grossart H.-P."/>
            <person name="Kalinowski J."/>
            <person name="Glaeser S."/>
        </authorList>
    </citation>
    <scope>NUCLEOTIDE SEQUENCE [LARGE SCALE GENOMIC DNA]</scope>
    <source>
        <strain evidence="1 2">FNE08-7</strain>
    </source>
</reference>
<dbReference type="STRING" id="1117702.AQZ52_11115"/>
<evidence type="ECO:0000313" key="1">
    <source>
        <dbReference type="EMBL" id="KUR71213.1"/>
    </source>
</evidence>
<dbReference type="RefSeq" id="WP_067910505.1">
    <property type="nucleotide sequence ID" value="NZ_KQ954245.1"/>
</dbReference>
<name>A0A117UUS1_9SPHN</name>
<dbReference type="Proteomes" id="UP000058012">
    <property type="component" value="Unassembled WGS sequence"/>
</dbReference>
<comment type="caution">
    <text evidence="1">The sequence shown here is derived from an EMBL/GenBank/DDBJ whole genome shotgun (WGS) entry which is preliminary data.</text>
</comment>
<accession>A0A117UUS1</accession>
<sequence length="64" mass="6873">MTHAAPLPPITAPADIMLEARTNCAARATSRGKPELADAFMRCTQDAGWAIRHEVAKLLAERAS</sequence>
<gene>
    <name evidence="1" type="ORF">AQZ52_11115</name>
</gene>
<proteinExistence type="predicted"/>
<dbReference type="AlphaFoldDB" id="A0A117UUS1"/>
<dbReference type="EMBL" id="LLZS01000007">
    <property type="protein sequence ID" value="KUR71213.1"/>
    <property type="molecule type" value="Genomic_DNA"/>
</dbReference>
<evidence type="ECO:0000313" key="2">
    <source>
        <dbReference type="Proteomes" id="UP000058012"/>
    </source>
</evidence>
<protein>
    <submittedName>
        <fullName evidence="1">Uncharacterized protein</fullName>
    </submittedName>
</protein>
<organism evidence="1 2">
    <name type="scientific">Novosphingobium fuchskuhlense</name>
    <dbReference type="NCBI Taxonomy" id="1117702"/>
    <lineage>
        <taxon>Bacteria</taxon>
        <taxon>Pseudomonadati</taxon>
        <taxon>Pseudomonadota</taxon>
        <taxon>Alphaproteobacteria</taxon>
        <taxon>Sphingomonadales</taxon>
        <taxon>Sphingomonadaceae</taxon>
        <taxon>Novosphingobium</taxon>
    </lineage>
</organism>
<keyword evidence="2" id="KW-1185">Reference proteome</keyword>